<proteinExistence type="predicted"/>
<evidence type="ECO:0000313" key="2">
    <source>
        <dbReference type="EMBL" id="TID14133.1"/>
    </source>
</evidence>
<feature type="signal peptide" evidence="1">
    <location>
        <begin position="1"/>
        <end position="18"/>
    </location>
</feature>
<keyword evidence="3" id="KW-1185">Reference proteome</keyword>
<protein>
    <submittedName>
        <fullName evidence="2">Uncharacterized protein</fullName>
    </submittedName>
</protein>
<sequence>MNLFGLVYLIFVFTTVNCYEGGEEVVLNDSLADQDSILDIHHNSISSESLHTVTKEKTIYVTLNPTTIYVTVTGTPESTSNLSSYAGISKSLNVSTISTETSNILESIEITKSPPNSIVIVTKTEIELVSSTKVVKPSLEIMESNSEVKNTSTSPYFLNTTIALETTSVHGTQTMGELKLLIGDHQNLGQMSQEERTTRLVLPTSSSSETLQFQTTNTAVLKAPKQTSTVTEFQEDKFSSSVTSEIIWGFNPFEDFIPASETAFRSPESSTFVSQPSRFNETYNTAIANNQTGLDHLLENFRPYTDLPTADYTLVNSGNQICKGFIGFIIIFVGVVL</sequence>
<keyword evidence="1" id="KW-0732">Signal</keyword>
<evidence type="ECO:0000256" key="1">
    <source>
        <dbReference type="SAM" id="SignalP"/>
    </source>
</evidence>
<organism evidence="2 3">
    <name type="scientific">Pichia inconspicua</name>
    <dbReference type="NCBI Taxonomy" id="52247"/>
    <lineage>
        <taxon>Eukaryota</taxon>
        <taxon>Fungi</taxon>
        <taxon>Dikarya</taxon>
        <taxon>Ascomycota</taxon>
        <taxon>Saccharomycotina</taxon>
        <taxon>Pichiomycetes</taxon>
        <taxon>Pichiales</taxon>
        <taxon>Pichiaceae</taxon>
        <taxon>Pichia</taxon>
    </lineage>
</organism>
<dbReference type="AlphaFoldDB" id="A0A4T0WV24"/>
<gene>
    <name evidence="2" type="ORF">CANINC_004779</name>
</gene>
<dbReference type="Proteomes" id="UP000307173">
    <property type="component" value="Unassembled WGS sequence"/>
</dbReference>
<dbReference type="STRING" id="52247.A0A4T0WV24"/>
<evidence type="ECO:0000313" key="3">
    <source>
        <dbReference type="Proteomes" id="UP000307173"/>
    </source>
</evidence>
<accession>A0A4T0WV24</accession>
<name>A0A4T0WV24_9ASCO</name>
<comment type="caution">
    <text evidence="2">The sequence shown here is derived from an EMBL/GenBank/DDBJ whole genome shotgun (WGS) entry which is preliminary data.</text>
</comment>
<reference evidence="2 3" key="1">
    <citation type="journal article" date="2019" name="Front. Genet.">
        <title>Whole-Genome Sequencing of the Opportunistic Yeast Pathogen Candida inconspicua Uncovers Its Hybrid Origin.</title>
        <authorList>
            <person name="Mixao V."/>
            <person name="Hansen A.P."/>
            <person name="Saus E."/>
            <person name="Boekhout T."/>
            <person name="Lass-Florl C."/>
            <person name="Gabaldon T."/>
        </authorList>
    </citation>
    <scope>NUCLEOTIDE SEQUENCE [LARGE SCALE GENOMIC DNA]</scope>
    <source>
        <strain evidence="2 3">CBS 180</strain>
    </source>
</reference>
<dbReference type="EMBL" id="SELW01000665">
    <property type="protein sequence ID" value="TID14133.1"/>
    <property type="molecule type" value="Genomic_DNA"/>
</dbReference>
<feature type="chain" id="PRO_5020909614" evidence="1">
    <location>
        <begin position="19"/>
        <end position="337"/>
    </location>
</feature>